<reference evidence="4 5" key="1">
    <citation type="journal article" date="2011" name="Proc. Natl. Acad. Sci. U.S.A.">
        <title>Evolutionary erosion of yeast sex chromosomes by mating-type switching accidents.</title>
        <authorList>
            <person name="Gordon J.L."/>
            <person name="Armisen D."/>
            <person name="Proux-Wera E."/>
            <person name="Oheigeartaigh S.S."/>
            <person name="Byrne K.P."/>
            <person name="Wolfe K.H."/>
        </authorList>
    </citation>
    <scope>NUCLEOTIDE SEQUENCE [LARGE SCALE GENOMIC DNA]</scope>
    <source>
        <strain evidence="5">ATCC 34711 / CBS 6284 / DSM 70876 / NBRC 10599 / NRRL Y-10934 / UCD 77-7</strain>
    </source>
</reference>
<dbReference type="GO" id="GO:0005686">
    <property type="term" value="C:U2 snRNP"/>
    <property type="evidence" value="ECO:0007669"/>
    <property type="project" value="EnsemblFungi"/>
</dbReference>
<dbReference type="Pfam" id="PF00076">
    <property type="entry name" value="RRM_1"/>
    <property type="match status" value="1"/>
</dbReference>
<evidence type="ECO:0000313" key="5">
    <source>
        <dbReference type="Proteomes" id="UP000002866"/>
    </source>
</evidence>
<dbReference type="GO" id="GO:0051237">
    <property type="term" value="P:maintenance of RNA location"/>
    <property type="evidence" value="ECO:0007669"/>
    <property type="project" value="EnsemblFungi"/>
</dbReference>
<keyword evidence="1 2" id="KW-0694">RNA-binding</keyword>
<feature type="domain" description="RRM" evidence="3">
    <location>
        <begin position="34"/>
        <end position="108"/>
    </location>
</feature>
<dbReference type="PROSITE" id="PS50102">
    <property type="entry name" value="RRM"/>
    <property type="match status" value="1"/>
</dbReference>
<dbReference type="Gene3D" id="3.30.70.330">
    <property type="match status" value="1"/>
</dbReference>
<evidence type="ECO:0000313" key="4">
    <source>
        <dbReference type="EMBL" id="CCH63177.1"/>
    </source>
</evidence>
<dbReference type="eggNOG" id="KOG0126">
    <property type="taxonomic scope" value="Eukaryota"/>
</dbReference>
<dbReference type="GO" id="GO:0000245">
    <property type="term" value="P:spliceosomal complex assembly"/>
    <property type="evidence" value="ECO:0007669"/>
    <property type="project" value="EnsemblFungi"/>
</dbReference>
<gene>
    <name evidence="4" type="primary">TBLA0J01830</name>
    <name evidence="4" type="ORF">TBLA_0J01830</name>
</gene>
<dbReference type="KEGG" id="tbl:TBLA_0J01830"/>
<evidence type="ECO:0000256" key="2">
    <source>
        <dbReference type="PROSITE-ProRule" id="PRU00176"/>
    </source>
</evidence>
<dbReference type="GO" id="GO:0006406">
    <property type="term" value="P:mRNA export from nucleus"/>
    <property type="evidence" value="ECO:0007669"/>
    <property type="project" value="EnsemblFungi"/>
</dbReference>
<protein>
    <recommendedName>
        <fullName evidence="3">RRM domain-containing protein</fullName>
    </recommendedName>
</protein>
<dbReference type="GO" id="GO:0000349">
    <property type="term" value="P:generation of catalytic spliceosome for first transesterification step"/>
    <property type="evidence" value="ECO:0007669"/>
    <property type="project" value="EnsemblFungi"/>
</dbReference>
<dbReference type="InterPro" id="IPR012677">
    <property type="entry name" value="Nucleotide-bd_a/b_plait_sf"/>
</dbReference>
<dbReference type="AlphaFoldDB" id="I2H9X5"/>
<dbReference type="OrthoDB" id="2573941at2759"/>
<dbReference type="GeneID" id="14498359"/>
<dbReference type="GO" id="GO:0000974">
    <property type="term" value="C:Prp19 complex"/>
    <property type="evidence" value="ECO:0007669"/>
    <property type="project" value="EnsemblFungi"/>
</dbReference>
<dbReference type="GO" id="GO:0000384">
    <property type="term" value="F:first spliceosomal transesterification activity"/>
    <property type="evidence" value="ECO:0007669"/>
    <property type="project" value="EnsemblFungi"/>
</dbReference>
<dbReference type="GO" id="GO:0071013">
    <property type="term" value="C:catalytic step 2 spliceosome"/>
    <property type="evidence" value="ECO:0007669"/>
    <property type="project" value="TreeGrafter"/>
</dbReference>
<organism evidence="4 5">
    <name type="scientific">Henningerozyma blattae (strain ATCC 34711 / CBS 6284 / DSM 70876 / NBRC 10599 / NRRL Y-10934 / UCD 77-7)</name>
    <name type="common">Yeast</name>
    <name type="synonym">Tetrapisispora blattae</name>
    <dbReference type="NCBI Taxonomy" id="1071380"/>
    <lineage>
        <taxon>Eukaryota</taxon>
        <taxon>Fungi</taxon>
        <taxon>Dikarya</taxon>
        <taxon>Ascomycota</taxon>
        <taxon>Saccharomycotina</taxon>
        <taxon>Saccharomycetes</taxon>
        <taxon>Saccharomycetales</taxon>
        <taxon>Saccharomycetaceae</taxon>
        <taxon>Henningerozyma</taxon>
    </lineage>
</organism>
<evidence type="ECO:0000256" key="1">
    <source>
        <dbReference type="ARBA" id="ARBA00022884"/>
    </source>
</evidence>
<dbReference type="InterPro" id="IPR000504">
    <property type="entry name" value="RRM_dom"/>
</dbReference>
<dbReference type="GO" id="GO:0071011">
    <property type="term" value="C:precatalytic spliceosome"/>
    <property type="evidence" value="ECO:0007669"/>
    <property type="project" value="TreeGrafter"/>
</dbReference>
<dbReference type="SUPFAM" id="SSF54928">
    <property type="entry name" value="RNA-binding domain, RBD"/>
    <property type="match status" value="1"/>
</dbReference>
<dbReference type="PANTHER" id="PTHR45880:SF1">
    <property type="entry name" value="RNA-BINDING MOTIF PROTEIN, X-LINKED 2"/>
    <property type="match status" value="1"/>
</dbReference>
<dbReference type="HOGENOM" id="CLU_045495_5_0_1"/>
<dbReference type="GO" id="GO:0070274">
    <property type="term" value="C:RES complex"/>
    <property type="evidence" value="ECO:0007669"/>
    <property type="project" value="EnsemblFungi"/>
</dbReference>
<dbReference type="EMBL" id="HE806325">
    <property type="protein sequence ID" value="CCH63177.1"/>
    <property type="molecule type" value="Genomic_DNA"/>
</dbReference>
<evidence type="ECO:0000259" key="3">
    <source>
        <dbReference type="PROSITE" id="PS50102"/>
    </source>
</evidence>
<dbReference type="InterPro" id="IPR035979">
    <property type="entry name" value="RBD_domain_sf"/>
</dbReference>
<dbReference type="RefSeq" id="XP_004182696.1">
    <property type="nucleotide sequence ID" value="XM_004182648.1"/>
</dbReference>
<dbReference type="InterPro" id="IPR051847">
    <property type="entry name" value="RNA_proc/Spliceosome_comp"/>
</dbReference>
<dbReference type="FunCoup" id="I2H9X5">
    <property type="interactions" value="780"/>
</dbReference>
<accession>I2H9X5</accession>
<keyword evidence="5" id="KW-1185">Reference proteome</keyword>
<sequence length="140" mass="16565">MSQYKKIQQLNDTELQNNILSIEKSWHYNYIDYGYIFIGNLNKNLTEGDILTVFSQFGNPIDLKLIRNKQTNHSMGFAYLKYEDSRSCILAIDNLNGSKVAGNTLKIDHFWHDPNKNKNDEEYYQDYVKLVKEELKRDFI</sequence>
<name>I2H9X5_HENB6</name>
<dbReference type="PANTHER" id="PTHR45880">
    <property type="entry name" value="RNA-BINDING MOTIF PROTEIN, X-LINKED 2"/>
    <property type="match status" value="1"/>
</dbReference>
<dbReference type="InParanoid" id="I2H9X5"/>
<proteinExistence type="predicted"/>
<dbReference type="SMART" id="SM00360">
    <property type="entry name" value="RRM"/>
    <property type="match status" value="1"/>
</dbReference>
<dbReference type="GO" id="GO:0003723">
    <property type="term" value="F:RNA binding"/>
    <property type="evidence" value="ECO:0007669"/>
    <property type="project" value="UniProtKB-UniRule"/>
</dbReference>
<dbReference type="OMA" id="CAPKPQI"/>
<dbReference type="Proteomes" id="UP000002866">
    <property type="component" value="Chromosome 10"/>
</dbReference>
<dbReference type="STRING" id="1071380.I2H9X5"/>